<dbReference type="SUPFAM" id="SSF51735">
    <property type="entry name" value="NAD(P)-binding Rossmann-fold domains"/>
    <property type="match status" value="1"/>
</dbReference>
<dbReference type="InterPro" id="IPR013149">
    <property type="entry name" value="ADH-like_C"/>
</dbReference>
<evidence type="ECO:0000313" key="5">
    <source>
        <dbReference type="Proteomes" id="UP000324308"/>
    </source>
</evidence>
<name>A0ABX5ZP87_STRTE</name>
<dbReference type="Pfam" id="PF08240">
    <property type="entry name" value="ADH_N"/>
    <property type="match status" value="1"/>
</dbReference>
<feature type="domain" description="Enoyl reductase (ER)" evidence="3">
    <location>
        <begin position="10"/>
        <end position="329"/>
    </location>
</feature>
<dbReference type="SUPFAM" id="SSF50129">
    <property type="entry name" value="GroES-like"/>
    <property type="match status" value="1"/>
</dbReference>
<dbReference type="Proteomes" id="UP000324308">
    <property type="component" value="Chromosome"/>
</dbReference>
<evidence type="ECO:0000256" key="2">
    <source>
        <dbReference type="ARBA" id="ARBA00023002"/>
    </source>
</evidence>
<organism evidence="4 5">
    <name type="scientific">Streptomyces tendae</name>
    <dbReference type="NCBI Taxonomy" id="1932"/>
    <lineage>
        <taxon>Bacteria</taxon>
        <taxon>Bacillati</taxon>
        <taxon>Actinomycetota</taxon>
        <taxon>Actinomycetes</taxon>
        <taxon>Kitasatosporales</taxon>
        <taxon>Streptomycetaceae</taxon>
        <taxon>Streptomyces</taxon>
    </lineage>
</organism>
<dbReference type="PANTHER" id="PTHR48106:SF2">
    <property type="entry name" value="ZN2+-BINDING DEHYDROGENASE"/>
    <property type="match status" value="1"/>
</dbReference>
<dbReference type="InterPro" id="IPR013154">
    <property type="entry name" value="ADH-like_N"/>
</dbReference>
<dbReference type="Gene3D" id="3.90.180.10">
    <property type="entry name" value="Medium-chain alcohol dehydrogenases, catalytic domain"/>
    <property type="match status" value="1"/>
</dbReference>
<dbReference type="InterPro" id="IPR011032">
    <property type="entry name" value="GroES-like_sf"/>
</dbReference>
<dbReference type="EMBL" id="CP043959">
    <property type="protein sequence ID" value="QER86065.1"/>
    <property type="molecule type" value="Genomic_DNA"/>
</dbReference>
<dbReference type="Gene3D" id="3.40.50.720">
    <property type="entry name" value="NAD(P)-binding Rossmann-like Domain"/>
    <property type="match status" value="1"/>
</dbReference>
<accession>A0ABX5ZP87</accession>
<dbReference type="Pfam" id="PF00107">
    <property type="entry name" value="ADH_zinc_N"/>
    <property type="match status" value="1"/>
</dbReference>
<protein>
    <submittedName>
        <fullName evidence="4">Zinc-binding dehydrogenase</fullName>
    </submittedName>
</protein>
<keyword evidence="1" id="KW-0521">NADP</keyword>
<dbReference type="InterPro" id="IPR020843">
    <property type="entry name" value="ER"/>
</dbReference>
<keyword evidence="5" id="KW-1185">Reference proteome</keyword>
<gene>
    <name evidence="4" type="ORF">F3L20_09320</name>
</gene>
<evidence type="ECO:0000313" key="4">
    <source>
        <dbReference type="EMBL" id="QER86065.1"/>
    </source>
</evidence>
<proteinExistence type="predicted"/>
<dbReference type="SMART" id="SM00829">
    <property type="entry name" value="PKS_ER"/>
    <property type="match status" value="1"/>
</dbReference>
<dbReference type="InterPro" id="IPR036291">
    <property type="entry name" value="NAD(P)-bd_dom_sf"/>
</dbReference>
<sequence length="343" mass="35965">MRSVVHTRQGDPAEVLSLREEPGRPRPGAGEVLVRLLARPVHPGDLVAVEGVPGLAGQQEGARIPGVEGMGVVESVGPDVRDPAPGRRVAVFPAPGTWADFVVVGADRAVPVPDEVGDDTAALMLVNPLTVLMLHRALEQALDGHRGPVLQTAAGSSVGRLVAAAAVRHGLHLVNLVRSTSGARTLRALFPTLPVVATSDADWREQVRRAAGGQGARAVLDSVGGTLIRDLTDLLADGGTLITYGRLGSGTTALEELPLVQRGLTVRGVTVWHWAHRTPEERARDIAFAVDLAQTSPESLEVAACYDLADFKAAVEHARRPAKSGTVLLTGTRETGAEEGSVR</sequence>
<reference evidence="4 5" key="1">
    <citation type="submission" date="2019-09" db="EMBL/GenBank/DDBJ databases">
        <title>Draft genome sequence of the Ebosin-producing strain Streptomyces sp. 139.</title>
        <authorList>
            <person name="Ai L."/>
            <person name="Geng M."/>
            <person name="Ma M."/>
            <person name="Bai L."/>
        </authorList>
    </citation>
    <scope>NUCLEOTIDE SEQUENCE [LARGE SCALE GENOMIC DNA]</scope>
    <source>
        <strain evidence="4 5">139</strain>
    </source>
</reference>
<evidence type="ECO:0000256" key="1">
    <source>
        <dbReference type="ARBA" id="ARBA00022857"/>
    </source>
</evidence>
<evidence type="ECO:0000259" key="3">
    <source>
        <dbReference type="SMART" id="SM00829"/>
    </source>
</evidence>
<dbReference type="RefSeq" id="WP_150153753.1">
    <property type="nucleotide sequence ID" value="NZ_CP043959.1"/>
</dbReference>
<dbReference type="PANTHER" id="PTHR48106">
    <property type="entry name" value="QUINONE OXIDOREDUCTASE PIG3-RELATED"/>
    <property type="match status" value="1"/>
</dbReference>
<keyword evidence="2" id="KW-0560">Oxidoreductase</keyword>